<sequence length="260" mass="29554">MFRLQNKATGQVQEFSNRAALLIGLEGEENRCLQLNLSATFQISHYDKQENLLGSMELTIPSSSGQPVQELLGDFGLHQEAKTSFWHRPKSDKKDPTPVGTKGSSRFIGLARVLKGLFWLVPVTLSCLSLYWSSHTLKQVKNNPQEDNKPKVEQVTMDQKADVFCRYFISSYFAKANSQKDFLSQKIDKDNLETEKASPVSVLLEHQEQTSKTTELTYVINLRYEDESVSSKRIKLFVTKDKTAKYGYFVIKAPKLTAYP</sequence>
<comment type="caution">
    <text evidence="1">The sequence shown here is derived from an EMBL/GenBank/DDBJ whole genome shotgun (WGS) entry which is preliminary data.</text>
</comment>
<dbReference type="AlphaFoldDB" id="A0A7X9LCK6"/>
<gene>
    <name evidence="1" type="ORF">HHO37_03445</name>
</gene>
<organism evidence="1 2">
    <name type="scientific">Streptococcus ratti</name>
    <dbReference type="NCBI Taxonomy" id="1341"/>
    <lineage>
        <taxon>Bacteria</taxon>
        <taxon>Bacillati</taxon>
        <taxon>Bacillota</taxon>
        <taxon>Bacilli</taxon>
        <taxon>Lactobacillales</taxon>
        <taxon>Streptococcaceae</taxon>
        <taxon>Streptococcus</taxon>
    </lineage>
</organism>
<dbReference type="EMBL" id="JABASA010000005">
    <property type="protein sequence ID" value="NMD48750.1"/>
    <property type="molecule type" value="Genomic_DNA"/>
</dbReference>
<reference evidence="1 2" key="1">
    <citation type="submission" date="2020-04" db="EMBL/GenBank/DDBJ databases">
        <title>MicrobeNet Type strains.</title>
        <authorList>
            <person name="Nicholson A.C."/>
        </authorList>
    </citation>
    <scope>NUCLEOTIDE SEQUENCE [LARGE SCALE GENOMIC DNA]</scope>
    <source>
        <strain evidence="1 2">DSM 22768</strain>
    </source>
</reference>
<evidence type="ECO:0000313" key="1">
    <source>
        <dbReference type="EMBL" id="NMD48750.1"/>
    </source>
</evidence>
<protein>
    <submittedName>
        <fullName evidence="1">Uncharacterized protein</fullName>
    </submittedName>
</protein>
<dbReference type="Proteomes" id="UP000532121">
    <property type="component" value="Unassembled WGS sequence"/>
</dbReference>
<accession>A0A7X9LCK6</accession>
<proteinExistence type="predicted"/>
<dbReference type="Gene3D" id="3.10.450.540">
    <property type="match status" value="1"/>
</dbReference>
<evidence type="ECO:0000313" key="2">
    <source>
        <dbReference type="Proteomes" id="UP000532121"/>
    </source>
</evidence>
<dbReference type="CDD" id="cd16427">
    <property type="entry name" value="TraM-like"/>
    <property type="match status" value="1"/>
</dbReference>
<dbReference type="RefSeq" id="WP_193523199.1">
    <property type="nucleotide sequence ID" value="NZ_JABASA010000005.1"/>
</dbReference>
<name>A0A7X9LCK6_STRRT</name>